<sequence>MQALVRTALIGTANVSADVPTIAEIDGQLPAATGPEQRLLWQAGCMAVYGAAGRVPASATAQPAAEPDPVPETPVALGPILTSAIAGELGGLAEWLVARMTRANRRLPHALLPSVFARPARFDVWWPVIGRRGYWLASQHPEWQALLAARQAPSDDEATLLQAWEEGDTAARVRALTALRRRDATHARDALKAVLPKEKAEQRQAFVAVLQHGLSPADEPTLESLLDDRSQAVRQSAAELLLQLPESALVKRMEARADACLRWQPAGAASGAVSRLVAMLGKRAEPVLQLEAPAELPKDWERDGIAAKPPPGEGQRAFWLRQLVAAIAPARWSASAAATPDDALNVMAAHEWADALLAGCAAAACRHGEAGWAESLLRRSLADSSVLHPYQERLWQVVSAPARVELACRQLTLGNLYTARRGLEAMPAPWPNAVAGAIADAALGAWRARREAGDTRQHDDVTGLIELALLRVQDADLAVLEPVVDVYASSLSAAPADAIFHLDRARGIVALAHARRTFIKEMPL</sequence>
<dbReference type="InterPro" id="IPR043746">
    <property type="entry name" value="DUF5691"/>
</dbReference>
<dbReference type="RefSeq" id="WP_059751746.1">
    <property type="nucleotide sequence ID" value="NZ_LOXM01000119.1"/>
</dbReference>
<dbReference type="InterPro" id="IPR016024">
    <property type="entry name" value="ARM-type_fold"/>
</dbReference>
<proteinExistence type="predicted"/>
<reference evidence="1 2" key="1">
    <citation type="submission" date="2015-11" db="EMBL/GenBank/DDBJ databases">
        <title>Expanding the genomic diversity of Burkholderia species for the development of highly accurate diagnostics.</title>
        <authorList>
            <person name="Sahl J."/>
            <person name="Keim P."/>
            <person name="Wagner D."/>
        </authorList>
    </citation>
    <scope>NUCLEOTIDE SEQUENCE [LARGE SCALE GENOMIC DNA]</scope>
    <source>
        <strain evidence="1 2">MSMB2036</strain>
    </source>
</reference>
<dbReference type="EMBL" id="LOXM01000119">
    <property type="protein sequence ID" value="KVG67799.1"/>
    <property type="molecule type" value="Genomic_DNA"/>
</dbReference>
<dbReference type="AlphaFoldDB" id="A0A103RH88"/>
<protein>
    <submittedName>
        <fullName evidence="1">Uncharacterized protein</fullName>
    </submittedName>
</protein>
<name>A0A103RH88_9BURK</name>
<accession>A0A103RH88</accession>
<comment type="caution">
    <text evidence="1">The sequence shown here is derived from an EMBL/GenBank/DDBJ whole genome shotgun (WGS) entry which is preliminary data.</text>
</comment>
<evidence type="ECO:0000313" key="1">
    <source>
        <dbReference type="EMBL" id="KVG67799.1"/>
    </source>
</evidence>
<organism evidence="1 2">
    <name type="scientific">Burkholderia ubonensis</name>
    <dbReference type="NCBI Taxonomy" id="101571"/>
    <lineage>
        <taxon>Bacteria</taxon>
        <taxon>Pseudomonadati</taxon>
        <taxon>Pseudomonadota</taxon>
        <taxon>Betaproteobacteria</taxon>
        <taxon>Burkholderiales</taxon>
        <taxon>Burkholderiaceae</taxon>
        <taxon>Burkholderia</taxon>
        <taxon>Burkholderia cepacia complex</taxon>
    </lineage>
</organism>
<dbReference type="SUPFAM" id="SSF48371">
    <property type="entry name" value="ARM repeat"/>
    <property type="match status" value="1"/>
</dbReference>
<dbReference type="Proteomes" id="UP000064029">
    <property type="component" value="Unassembled WGS sequence"/>
</dbReference>
<gene>
    <name evidence="1" type="ORF">WJ33_24820</name>
</gene>
<evidence type="ECO:0000313" key="2">
    <source>
        <dbReference type="Proteomes" id="UP000064029"/>
    </source>
</evidence>
<dbReference type="OrthoDB" id="262508at2"/>
<dbReference type="Pfam" id="PF18944">
    <property type="entry name" value="DUF5691"/>
    <property type="match status" value="1"/>
</dbReference>